<protein>
    <submittedName>
        <fullName evidence="1">Uncharacterized protein</fullName>
    </submittedName>
</protein>
<organism evidence="1 2">
    <name type="scientific">Vermiconidia calcicola</name>
    <dbReference type="NCBI Taxonomy" id="1690605"/>
    <lineage>
        <taxon>Eukaryota</taxon>
        <taxon>Fungi</taxon>
        <taxon>Dikarya</taxon>
        <taxon>Ascomycota</taxon>
        <taxon>Pezizomycotina</taxon>
        <taxon>Dothideomycetes</taxon>
        <taxon>Dothideomycetidae</taxon>
        <taxon>Mycosphaerellales</taxon>
        <taxon>Extremaceae</taxon>
        <taxon>Vermiconidia</taxon>
    </lineage>
</organism>
<sequence>MTPAVAGKNFPFIVLSGPKLDDPKARRIIRKQAMKDVGENRKRKGNFGRINLRQLPVSEQTGCQIRSAEGTSSSDSSATLDLTSPDTSESSRGDGLDDYDEVVLRKTAPVAAMHTQQPFSFAAINLFSNYETARSKFRVDLTELSILTNFNVDKSTIPILTADPARLGTLLDHRQWSYLQFVPSLYGTSPCLTSAANCLLGKVKDVLFPEDQCKEVTMRLYAKALRSLQDAIGDGSGCMDAEVLCATQLLSLHELLDPSRDTAYTHHINGSARLVKHRSPERFTTEFDKALFAAHVGPIVSESLVDDTHCYLEQPEWSALYQSLIQDSDYLDDRNSLTIHLRMLMFPLPGLWHDVGEAIAGPQLFDDTALQALERRCRKAHRDILNWLEEYKSRCVRLSLTSPPQQEIAMRRELFGSALECLSIVKRILASVCDEERESLEVEAQALAHLILDLQKQPSPKHSWLFSKHEVGVAYTIMLTKGHWEGSFEYDSEYERRMALRTRYNTWSNTLRMTG</sequence>
<name>A0ACC3MD69_9PEZI</name>
<comment type="caution">
    <text evidence="1">The sequence shown here is derived from an EMBL/GenBank/DDBJ whole genome shotgun (WGS) entry which is preliminary data.</text>
</comment>
<reference evidence="1" key="1">
    <citation type="submission" date="2023-07" db="EMBL/GenBank/DDBJ databases">
        <title>Black Yeasts Isolated from many extreme environments.</title>
        <authorList>
            <person name="Coleine C."/>
            <person name="Stajich J.E."/>
            <person name="Selbmann L."/>
        </authorList>
    </citation>
    <scope>NUCLEOTIDE SEQUENCE</scope>
    <source>
        <strain evidence="1">CCFEE 5714</strain>
    </source>
</reference>
<gene>
    <name evidence="1" type="ORF">LTR37_019775</name>
</gene>
<evidence type="ECO:0000313" key="2">
    <source>
        <dbReference type="Proteomes" id="UP001281147"/>
    </source>
</evidence>
<dbReference type="EMBL" id="JAUTXU010000317">
    <property type="protein sequence ID" value="KAK3686490.1"/>
    <property type="molecule type" value="Genomic_DNA"/>
</dbReference>
<evidence type="ECO:0000313" key="1">
    <source>
        <dbReference type="EMBL" id="KAK3686490.1"/>
    </source>
</evidence>
<dbReference type="Proteomes" id="UP001281147">
    <property type="component" value="Unassembled WGS sequence"/>
</dbReference>
<proteinExistence type="predicted"/>
<accession>A0ACC3MD69</accession>
<keyword evidence="2" id="KW-1185">Reference proteome</keyword>